<reference evidence="1 2" key="1">
    <citation type="submission" date="2020-05" db="EMBL/GenBank/DDBJ databases">
        <title>FDA dAtabase for Regulatory Grade micrObial Sequences (FDA-ARGOS): Supporting development and validation of Infectious Disease Dx tests.</title>
        <authorList>
            <person name="Sproer C."/>
            <person name="Gronow S."/>
            <person name="Severitt S."/>
            <person name="Schroder I."/>
            <person name="Tallon L."/>
            <person name="Sadzewicz L."/>
            <person name="Zhao X."/>
            <person name="Vavikolanu K."/>
            <person name="Mehta A."/>
            <person name="Aluvathingal J."/>
            <person name="Nadendla S."/>
            <person name="Myers T."/>
            <person name="Yan Y."/>
            <person name="Sichtig H."/>
        </authorList>
    </citation>
    <scope>NUCLEOTIDE SEQUENCE [LARGE SCALE GENOMIC DNA]</scope>
    <source>
        <strain evidence="1 2">FDAARGOS_787</strain>
    </source>
</reference>
<evidence type="ECO:0000313" key="1">
    <source>
        <dbReference type="EMBL" id="QKQ46600.1"/>
    </source>
</evidence>
<dbReference type="EMBL" id="CP054569">
    <property type="protein sequence ID" value="QKQ46600.1"/>
    <property type="molecule type" value="Genomic_DNA"/>
</dbReference>
<organism evidence="1 2">
    <name type="scientific">Achromobacter denitrificans</name>
    <name type="common">Alcaligenes denitrificans</name>
    <dbReference type="NCBI Taxonomy" id="32002"/>
    <lineage>
        <taxon>Bacteria</taxon>
        <taxon>Pseudomonadati</taxon>
        <taxon>Pseudomonadota</taxon>
        <taxon>Betaproteobacteria</taxon>
        <taxon>Burkholderiales</taxon>
        <taxon>Alcaligenaceae</taxon>
        <taxon>Achromobacter</taxon>
    </lineage>
</organism>
<protein>
    <recommendedName>
        <fullName evidence="3">DUF3396 domain-containing protein</fullName>
    </recommendedName>
</protein>
<sequence length="200" mass="23074">MRDFLGDGENGIMWKRKSPPKGWGDFKKRTDPLRGPQFARHGMQVTAEKASRVDALIGYIKQLESRFGVEYAFCDSVAAEYKRIGFANGFAPTAGNIYVFTHTLSEKLPDILWSQIFGPAYVRLFGLEKLLSAPAYRVEQLADEVVYLQLSESLFDMHERYAEVDAVRQRVKEHLDDNIFFDPRNAKDHVYRVHQFEFSN</sequence>
<proteinExistence type="predicted"/>
<dbReference type="AlphaFoldDB" id="A0A6N0JIH4"/>
<dbReference type="RefSeq" id="WP_174716019.1">
    <property type="nucleotide sequence ID" value="NZ_CP054569.1"/>
</dbReference>
<evidence type="ECO:0008006" key="3">
    <source>
        <dbReference type="Google" id="ProtNLM"/>
    </source>
</evidence>
<name>A0A6N0JIH4_ACHDE</name>
<accession>A0A6N0JIH4</accession>
<dbReference type="Proteomes" id="UP000509782">
    <property type="component" value="Chromosome"/>
</dbReference>
<gene>
    <name evidence="1" type="ORF">FOC81_07790</name>
</gene>
<evidence type="ECO:0000313" key="2">
    <source>
        <dbReference type="Proteomes" id="UP000509782"/>
    </source>
</evidence>